<name>A0A1B2E7U4_9BACL</name>
<organism evidence="1">
    <name type="scientific">Paenibacillus ihbetae</name>
    <dbReference type="NCBI Taxonomy" id="1870820"/>
    <lineage>
        <taxon>Bacteria</taxon>
        <taxon>Bacillati</taxon>
        <taxon>Bacillota</taxon>
        <taxon>Bacilli</taxon>
        <taxon>Bacillales</taxon>
        <taxon>Paenibacillaceae</taxon>
        <taxon>Paenibacillus</taxon>
    </lineage>
</organism>
<evidence type="ECO:0000313" key="1">
    <source>
        <dbReference type="EMBL" id="ANY75962.1"/>
    </source>
</evidence>
<dbReference type="GeneID" id="48311990"/>
<accession>A0A1B2E7U4</accession>
<sequence length="329" mass="39174">MKANDIVKKLSIRMTSEEEIPKIYLPNEIFQDLSSSTILHKRGSSHIAFAYSYVYLNYWLYRYCKYNEDNKITREDIKEILGYGRKYKKLDYIIKKNGLLDQVGYTATTTDYPISWTLDEDNILHFTTIKDHKAMYGTSPNIQDRNFKVKFPVKAFHRTEESQNEQLLDGTFYEIENTHQIPFEVFLYCMEHDDINCIGFYLYSYLKCKSDLYKNDVTISHQRLITETGIRKDCVDRYLEALMKHKMIDGDIQQFVMNLPQHLRKANNYKVNKVSDFRISEVNKRKVISLYNYKKHNPELFEEEKNEKADNGYKNLENRFGLDDSMLPF</sequence>
<proteinExistence type="predicted"/>
<dbReference type="AlphaFoldDB" id="A0A1B2E7U4"/>
<protein>
    <submittedName>
        <fullName evidence="1">Uncharacterized protein</fullName>
    </submittedName>
</protein>
<gene>
    <name evidence="1" type="ORF">BBD41_27185</name>
</gene>
<dbReference type="RefSeq" id="WP_099479841.1">
    <property type="nucleotide sequence ID" value="NZ_CP016809.1"/>
</dbReference>
<dbReference type="EMBL" id="CP016809">
    <property type="protein sequence ID" value="ANY75962.1"/>
    <property type="molecule type" value="Genomic_DNA"/>
</dbReference>
<dbReference type="KEGG" id="pib:BBD41_27185"/>
<reference evidence="1" key="1">
    <citation type="submission" date="2016-08" db="EMBL/GenBank/DDBJ databases">
        <title>Complete Genome Seqeunce of Paenibacillus sp. nov. IHBB 9852 from high altitute lake of Indian trans-Himalayas.</title>
        <authorList>
            <person name="Kiran S."/>
            <person name="Swarnkar M.K."/>
            <person name="Rana A."/>
            <person name="Tewari R."/>
            <person name="Gulati A."/>
        </authorList>
    </citation>
    <scope>NUCLEOTIDE SEQUENCE [LARGE SCALE GENOMIC DNA]</scope>
    <source>
        <strain evidence="1">IHBB 9852</strain>
    </source>
</reference>